<evidence type="ECO:0000256" key="10">
    <source>
        <dbReference type="ARBA" id="ARBA00022801"/>
    </source>
</evidence>
<protein>
    <recommendedName>
        <fullName evidence="2">protein-serine/threonine phosphatase</fullName>
        <ecNumber evidence="2">3.1.3.16</ecNumber>
    </recommendedName>
    <alternativeName>
        <fullName evidence="21">Protein-serine/threonine phosphatase</fullName>
    </alternativeName>
    <alternativeName>
        <fullName evidence="20">Serine/threonine-protein kinase</fullName>
    </alternativeName>
</protein>
<feature type="transmembrane region" description="Helical" evidence="23">
    <location>
        <begin position="191"/>
        <end position="212"/>
    </location>
</feature>
<dbReference type="GO" id="GO:0005886">
    <property type="term" value="C:plasma membrane"/>
    <property type="evidence" value="ECO:0007669"/>
    <property type="project" value="UniProtKB-SubCell"/>
</dbReference>
<evidence type="ECO:0000256" key="13">
    <source>
        <dbReference type="ARBA" id="ARBA00022912"/>
    </source>
</evidence>
<evidence type="ECO:0000256" key="3">
    <source>
        <dbReference type="ARBA" id="ARBA00022475"/>
    </source>
</evidence>
<evidence type="ECO:0000256" key="8">
    <source>
        <dbReference type="ARBA" id="ARBA00022741"/>
    </source>
</evidence>
<keyword evidence="6 23" id="KW-0812">Transmembrane</keyword>
<evidence type="ECO:0000256" key="21">
    <source>
        <dbReference type="ARBA" id="ARBA00081350"/>
    </source>
</evidence>
<keyword evidence="13" id="KW-0904">Protein phosphatase</keyword>
<keyword evidence="28" id="KW-1185">Reference proteome</keyword>
<accession>A0A5N6AGQ6</accession>
<evidence type="ECO:0000256" key="16">
    <source>
        <dbReference type="ARBA" id="ARBA00023136"/>
    </source>
</evidence>
<comment type="catalytic activity">
    <reaction evidence="18">
        <text>O-phospho-L-seryl-[protein] + H2O = L-seryl-[protein] + phosphate</text>
        <dbReference type="Rhea" id="RHEA:20629"/>
        <dbReference type="Rhea" id="RHEA-COMP:9863"/>
        <dbReference type="Rhea" id="RHEA-COMP:11604"/>
        <dbReference type="ChEBI" id="CHEBI:15377"/>
        <dbReference type="ChEBI" id="CHEBI:29999"/>
        <dbReference type="ChEBI" id="CHEBI:43474"/>
        <dbReference type="ChEBI" id="CHEBI:83421"/>
        <dbReference type="EC" id="3.1.3.16"/>
    </reaction>
</comment>
<dbReference type="SUPFAM" id="SSF55785">
    <property type="entry name" value="PYP-like sensor domain (PAS domain)"/>
    <property type="match status" value="1"/>
</dbReference>
<feature type="compositionally biased region" description="Gly residues" evidence="22">
    <location>
        <begin position="906"/>
        <end position="916"/>
    </location>
</feature>
<dbReference type="PANTHER" id="PTHR43156">
    <property type="entry name" value="STAGE II SPORULATION PROTEIN E-RELATED"/>
    <property type="match status" value="1"/>
</dbReference>
<feature type="domain" description="PPM-type phosphatase" evidence="26">
    <location>
        <begin position="550"/>
        <end position="767"/>
    </location>
</feature>
<gene>
    <name evidence="27" type="ORF">FH607_008935</name>
</gene>
<comment type="subcellular location">
    <subcellularLocation>
        <location evidence="1">Cell membrane</location>
        <topology evidence="1">Multi-pass membrane protein</topology>
    </subcellularLocation>
</comment>
<dbReference type="InterPro" id="IPR029016">
    <property type="entry name" value="GAF-like_dom_sf"/>
</dbReference>
<dbReference type="CDD" id="cd16936">
    <property type="entry name" value="HATPase_RsbW-like"/>
    <property type="match status" value="1"/>
</dbReference>
<feature type="region of interest" description="Disordered" evidence="22">
    <location>
        <begin position="888"/>
        <end position="925"/>
    </location>
</feature>
<dbReference type="InterPro" id="IPR029151">
    <property type="entry name" value="Sensor-like_sf"/>
</dbReference>
<dbReference type="GO" id="GO:0000160">
    <property type="term" value="P:phosphorelay signal transduction system"/>
    <property type="evidence" value="ECO:0007669"/>
    <property type="project" value="UniProtKB-KW"/>
</dbReference>
<dbReference type="Pfam" id="PF13185">
    <property type="entry name" value="GAF_2"/>
    <property type="match status" value="1"/>
</dbReference>
<evidence type="ECO:0000313" key="27">
    <source>
        <dbReference type="EMBL" id="KAB8167020.1"/>
    </source>
</evidence>
<dbReference type="SUPFAM" id="SSF103190">
    <property type="entry name" value="Sensory domain-like"/>
    <property type="match status" value="1"/>
</dbReference>
<reference evidence="27" key="1">
    <citation type="submission" date="2019-10" db="EMBL/GenBank/DDBJ databases">
        <title>Nonomuraea sp. nov., isolated from Phyllanthus amarus.</title>
        <authorList>
            <person name="Klykleung N."/>
            <person name="Tanasupawat S."/>
        </authorList>
    </citation>
    <scope>NUCLEOTIDE SEQUENCE [LARGE SCALE GENOMIC DNA]</scope>
    <source>
        <strain evidence="27">3MP-10</strain>
    </source>
</reference>
<keyword evidence="8" id="KW-0547">Nucleotide-binding</keyword>
<dbReference type="GO" id="GO:0004722">
    <property type="term" value="F:protein serine/threonine phosphatase activity"/>
    <property type="evidence" value="ECO:0007669"/>
    <property type="project" value="UniProtKB-EC"/>
</dbReference>
<evidence type="ECO:0000256" key="19">
    <source>
        <dbReference type="ARBA" id="ARBA00056274"/>
    </source>
</evidence>
<dbReference type="InterPro" id="IPR036890">
    <property type="entry name" value="HATPase_C_sf"/>
</dbReference>
<dbReference type="EMBL" id="VDLY02000005">
    <property type="protein sequence ID" value="KAB8167020.1"/>
    <property type="molecule type" value="Genomic_DNA"/>
</dbReference>
<dbReference type="InterPro" id="IPR003018">
    <property type="entry name" value="GAF"/>
</dbReference>
<dbReference type="SUPFAM" id="SSF55781">
    <property type="entry name" value="GAF domain-like"/>
    <property type="match status" value="1"/>
</dbReference>
<dbReference type="Gene3D" id="3.30.565.10">
    <property type="entry name" value="Histidine kinase-like ATPase, C-terminal domain"/>
    <property type="match status" value="1"/>
</dbReference>
<dbReference type="SMART" id="SM00065">
    <property type="entry name" value="GAF"/>
    <property type="match status" value="1"/>
</dbReference>
<dbReference type="Pfam" id="PF07228">
    <property type="entry name" value="SpoIIE"/>
    <property type="match status" value="1"/>
</dbReference>
<dbReference type="SMART" id="SM00091">
    <property type="entry name" value="PAS"/>
    <property type="match status" value="1"/>
</dbReference>
<evidence type="ECO:0000256" key="5">
    <source>
        <dbReference type="ARBA" id="ARBA00022679"/>
    </source>
</evidence>
<feature type="domain" description="GAF" evidence="24">
    <location>
        <begin position="359"/>
        <end position="529"/>
    </location>
</feature>
<sequence>MRAKLPSVLRRLSGMRRRAFGSVFSGRSVVGQMFIIQLVIVLLLAASAVAALVLQSRSEKTDAAFQRSLSAAEAFANAPGMLAALRSDDPTRVLQPRAEDARKGADLDFIVVLNEEGIRYTHPKTDRIGKEFVGTLGPVREGETVTESLEGTLGPLHQVTVPIRDGDGEVVGMVCAGVTVRTVNLLLADELPFVVGAALVAVALVTGGTWLVSRRLLRQTRGLGPAEITRMYEHHDAVLHAVREGVLILDPDRRLTLVNEEAERLLELPAEATGRPVDELGLDRRTVRLLASDREATDEVHLWGDRLITVNHRLIQGNDDRPGTVTTLRDTTEMRVLSGQAEAAQRRLTLLYRASVAIGSTLDVRRTAEELTEVAVPDFASLVGVDLSQAVLRGEEAIGAEERVRRAAVGPAGAPHPLHPVGTSFRLEIDSEELAELRAGRTVLTPDLAAEEWWRHGDEAFARRVLDAGLHSLITAPLVSRGVVVGMAAFWRGRDRPEPFDMDDLSLAEELAARTAVCVENARRYTREHDMTEALQRSLLPTEVPPQSAVEAESRYLPAQAGVGGDFFDVIPLSGARVALVVGDVVGHGLHAAVTMGLLRSAVHNFSALDLPPEDLLGRLDELAERGEEDGGGINPTGPITGATCLYAIYDPVDGRCALGRAGHLPPVLVHPDGSVEFPDLPAHPPLGVGGMPFETVTIELPEGARIALYTDGLVESRDRDIDDGLTLLGQALAQAPADPDRACDAVLDAMLPEHPTDDVALLIARTRRLAPDQVVEWEVPVDPSGVPAARSRVAAVMAGWGLTSVSFGTELIVTELVTNALRHGAGPIRVRLLRDRSLICEVYDNSGTSPHMRNASMTDEGGRGLFLVSRYAARWGTRHGRGGKVIWAEQRLPRGGAPGRRDGSEGAGRLAGDGGTRPDGRGRG</sequence>
<dbReference type="Gene3D" id="3.60.40.10">
    <property type="entry name" value="PPM-type phosphatase domain"/>
    <property type="match status" value="1"/>
</dbReference>
<evidence type="ECO:0000256" key="23">
    <source>
        <dbReference type="SAM" id="Phobius"/>
    </source>
</evidence>
<keyword evidence="17" id="KW-0464">Manganese</keyword>
<keyword evidence="12" id="KW-0460">Magnesium</keyword>
<dbReference type="Pfam" id="PF13188">
    <property type="entry name" value="PAS_8"/>
    <property type="match status" value="1"/>
</dbReference>
<dbReference type="Proteomes" id="UP000314251">
    <property type="component" value="Unassembled WGS sequence"/>
</dbReference>
<keyword evidence="7" id="KW-0479">Metal-binding</keyword>
<dbReference type="Pfam" id="PF17203">
    <property type="entry name" value="sCache_3_2"/>
    <property type="match status" value="1"/>
</dbReference>
<dbReference type="Gene3D" id="3.30.450.20">
    <property type="entry name" value="PAS domain"/>
    <property type="match status" value="2"/>
</dbReference>
<dbReference type="FunFam" id="3.30.565.10:FF:000028">
    <property type="entry name" value="PAS sensor protein"/>
    <property type="match status" value="1"/>
</dbReference>
<dbReference type="GO" id="GO:0046872">
    <property type="term" value="F:metal ion binding"/>
    <property type="evidence" value="ECO:0007669"/>
    <property type="project" value="UniProtKB-KW"/>
</dbReference>
<dbReference type="InterPro" id="IPR000014">
    <property type="entry name" value="PAS"/>
</dbReference>
<dbReference type="EC" id="3.1.3.16" evidence="2"/>
<dbReference type="AlphaFoldDB" id="A0A5N6AGQ6"/>
<evidence type="ECO:0000256" key="20">
    <source>
        <dbReference type="ARBA" id="ARBA00075117"/>
    </source>
</evidence>
<proteinExistence type="predicted"/>
<dbReference type="PANTHER" id="PTHR43156:SF2">
    <property type="entry name" value="STAGE II SPORULATION PROTEIN E"/>
    <property type="match status" value="1"/>
</dbReference>
<evidence type="ECO:0000256" key="22">
    <source>
        <dbReference type="SAM" id="MobiDB-lite"/>
    </source>
</evidence>
<keyword evidence="4" id="KW-0597">Phosphoprotein</keyword>
<evidence type="ECO:0000256" key="2">
    <source>
        <dbReference type="ARBA" id="ARBA00013081"/>
    </source>
</evidence>
<comment type="function">
    <text evidence="19">Primarily acts as an independent SigF regulator that is sensitive to the osmosensory signal, mediating the cross talk of PknD with the SigF regulon. Possesses both phosphatase and kinase activities. The kinase domain functions as a classic anti-sigma factor-like kinase to phosphorylate the anti-anti-sigma factor domain at the canonical regulatory site, and the phosphatase domain antagonizes this activity.</text>
</comment>
<dbReference type="GO" id="GO:0005524">
    <property type="term" value="F:ATP binding"/>
    <property type="evidence" value="ECO:0007669"/>
    <property type="project" value="UniProtKB-KW"/>
</dbReference>
<dbReference type="InterPro" id="IPR033463">
    <property type="entry name" value="sCache_3"/>
</dbReference>
<dbReference type="OrthoDB" id="118142at2"/>
<keyword evidence="14 23" id="KW-1133">Transmembrane helix</keyword>
<dbReference type="InterPro" id="IPR052016">
    <property type="entry name" value="Bact_Sigma-Reg"/>
</dbReference>
<keyword evidence="3" id="KW-1003">Cell membrane</keyword>
<dbReference type="InterPro" id="IPR001932">
    <property type="entry name" value="PPM-type_phosphatase-like_dom"/>
</dbReference>
<evidence type="ECO:0000256" key="7">
    <source>
        <dbReference type="ARBA" id="ARBA00022723"/>
    </source>
</evidence>
<dbReference type="FunFam" id="3.60.40.10:FF:000005">
    <property type="entry name" value="Serine/threonine protein phosphatase"/>
    <property type="match status" value="1"/>
</dbReference>
<keyword evidence="15" id="KW-0902">Two-component regulatory system</keyword>
<name>A0A5N6AGQ6_9ACTN</name>
<evidence type="ECO:0000256" key="17">
    <source>
        <dbReference type="ARBA" id="ARBA00023211"/>
    </source>
</evidence>
<comment type="caution">
    <text evidence="27">The sequence shown here is derived from an EMBL/GenBank/DDBJ whole genome shotgun (WGS) entry which is preliminary data.</text>
</comment>
<evidence type="ECO:0000256" key="6">
    <source>
        <dbReference type="ARBA" id="ARBA00022692"/>
    </source>
</evidence>
<dbReference type="InterPro" id="IPR035965">
    <property type="entry name" value="PAS-like_dom_sf"/>
</dbReference>
<evidence type="ECO:0000256" key="18">
    <source>
        <dbReference type="ARBA" id="ARBA00047761"/>
    </source>
</evidence>
<dbReference type="Gene3D" id="3.30.450.40">
    <property type="match status" value="1"/>
</dbReference>
<dbReference type="SUPFAM" id="SSF55874">
    <property type="entry name" value="ATPase domain of HSP90 chaperone/DNA topoisomerase II/histidine kinase"/>
    <property type="match status" value="1"/>
</dbReference>
<dbReference type="SMART" id="SM00331">
    <property type="entry name" value="PP2C_SIG"/>
    <property type="match status" value="1"/>
</dbReference>
<dbReference type="Pfam" id="PF13581">
    <property type="entry name" value="HATPase_c_2"/>
    <property type="match status" value="1"/>
</dbReference>
<dbReference type="SUPFAM" id="SSF81606">
    <property type="entry name" value="PP2C-like"/>
    <property type="match status" value="1"/>
</dbReference>
<dbReference type="GO" id="GO:0016301">
    <property type="term" value="F:kinase activity"/>
    <property type="evidence" value="ECO:0007669"/>
    <property type="project" value="UniProtKB-KW"/>
</dbReference>
<evidence type="ECO:0000256" key="11">
    <source>
        <dbReference type="ARBA" id="ARBA00022840"/>
    </source>
</evidence>
<evidence type="ECO:0000256" key="1">
    <source>
        <dbReference type="ARBA" id="ARBA00004651"/>
    </source>
</evidence>
<organism evidence="27 28">
    <name type="scientific">Streptomyces mimosae</name>
    <dbReference type="NCBI Taxonomy" id="2586635"/>
    <lineage>
        <taxon>Bacteria</taxon>
        <taxon>Bacillati</taxon>
        <taxon>Actinomycetota</taxon>
        <taxon>Actinomycetes</taxon>
        <taxon>Kitasatosporales</taxon>
        <taxon>Streptomycetaceae</taxon>
        <taxon>Streptomyces</taxon>
    </lineage>
</organism>
<keyword evidence="10" id="KW-0378">Hydrolase</keyword>
<evidence type="ECO:0000313" key="28">
    <source>
        <dbReference type="Proteomes" id="UP000314251"/>
    </source>
</evidence>
<keyword evidence="5" id="KW-0808">Transferase</keyword>
<feature type="domain" description="PAS" evidence="25">
    <location>
        <begin position="233"/>
        <end position="298"/>
    </location>
</feature>
<evidence type="ECO:0000259" key="26">
    <source>
        <dbReference type="SMART" id="SM00331"/>
    </source>
</evidence>
<dbReference type="InterPro" id="IPR003594">
    <property type="entry name" value="HATPase_dom"/>
</dbReference>
<evidence type="ECO:0000256" key="12">
    <source>
        <dbReference type="ARBA" id="ARBA00022842"/>
    </source>
</evidence>
<evidence type="ECO:0000259" key="25">
    <source>
        <dbReference type="SMART" id="SM00091"/>
    </source>
</evidence>
<evidence type="ECO:0000259" key="24">
    <source>
        <dbReference type="SMART" id="SM00065"/>
    </source>
</evidence>
<evidence type="ECO:0000256" key="4">
    <source>
        <dbReference type="ARBA" id="ARBA00022553"/>
    </source>
</evidence>
<keyword evidence="11" id="KW-0067">ATP-binding</keyword>
<keyword evidence="16 23" id="KW-0472">Membrane</keyword>
<evidence type="ECO:0000256" key="14">
    <source>
        <dbReference type="ARBA" id="ARBA00022989"/>
    </source>
</evidence>
<evidence type="ECO:0000256" key="9">
    <source>
        <dbReference type="ARBA" id="ARBA00022777"/>
    </source>
</evidence>
<evidence type="ECO:0000256" key="15">
    <source>
        <dbReference type="ARBA" id="ARBA00023012"/>
    </source>
</evidence>
<dbReference type="InterPro" id="IPR036457">
    <property type="entry name" value="PPM-type-like_dom_sf"/>
</dbReference>
<keyword evidence="9" id="KW-0418">Kinase</keyword>